<evidence type="ECO:0000313" key="7">
    <source>
        <dbReference type="Proteomes" id="UP000514533"/>
    </source>
</evidence>
<dbReference type="SUPFAM" id="SSF101756">
    <property type="entry name" value="Hypothetical protein YgiW"/>
    <property type="match status" value="1"/>
</dbReference>
<reference evidence="4" key="2">
    <citation type="submission" date="2020-02" db="EMBL/GenBank/DDBJ databases">
        <title>Draft Genome Sequences of Tetracycline- Resistances Shiga Toxin Producing Escherichia coli Food and Clinical Sources.</title>
        <authorList>
            <person name="Alotaibi K."/>
            <person name="Khan A."/>
        </authorList>
    </citation>
    <scope>NUCLEOTIDE SEQUENCE</scope>
    <source>
        <strain evidence="4">EC16</strain>
    </source>
</reference>
<dbReference type="PANTHER" id="PTHR36571">
    <property type="entry name" value="PROTEIN YGIW"/>
    <property type="match status" value="1"/>
</dbReference>
<dbReference type="RefSeq" id="WP_000756560.1">
    <property type="nucleotide sequence ID" value="NZ_CAKLCL010000091.1"/>
</dbReference>
<reference evidence="3 6" key="1">
    <citation type="submission" date="2019-12" db="EMBL/GenBank/DDBJ databases">
        <title>Enteriobacteria Tanzani isolates_10432.</title>
        <authorList>
            <person name="Subbiah M."/>
            <person name="Call D."/>
        </authorList>
    </citation>
    <scope>NUCLEOTIDE SEQUENCE [LARGE SCALE GENOMIC DNA]</scope>
    <source>
        <strain evidence="3 6">10432wF6</strain>
    </source>
</reference>
<feature type="chain" id="PRO_5042381641" evidence="2">
    <location>
        <begin position="20"/>
        <end position="115"/>
    </location>
</feature>
<evidence type="ECO:0000256" key="1">
    <source>
        <dbReference type="ARBA" id="ARBA00022729"/>
    </source>
</evidence>
<evidence type="ECO:0000313" key="3">
    <source>
        <dbReference type="EMBL" id="MWL46992.1"/>
    </source>
</evidence>
<dbReference type="AlphaFoldDB" id="A0A6D0Y7M3"/>
<dbReference type="Gene3D" id="2.40.50.200">
    <property type="entry name" value="Bacterial OB-fold"/>
    <property type="match status" value="1"/>
</dbReference>
<evidence type="ECO:0000256" key="2">
    <source>
        <dbReference type="SAM" id="SignalP"/>
    </source>
</evidence>
<dbReference type="Proteomes" id="UP000514533">
    <property type="component" value="Chromosome"/>
</dbReference>
<keyword evidence="1 2" id="KW-0732">Signal</keyword>
<dbReference type="EMBL" id="WTMY01000165">
    <property type="protein sequence ID" value="MWL46992.1"/>
    <property type="molecule type" value="Genomic_DNA"/>
</dbReference>
<protein>
    <submittedName>
        <fullName evidence="4">NirD/YgiW/YdeI family stress tolerance protein</fullName>
    </submittedName>
    <submittedName>
        <fullName evidence="5">YgiW/YdeI family stress tolerance OB fold protein</fullName>
    </submittedName>
</protein>
<gene>
    <name evidence="4" type="ORF">G3M51_23710</name>
    <name evidence="3" type="ORF">GQM04_16055</name>
    <name evidence="5" type="ORF">HVV39_00120</name>
</gene>
<evidence type="ECO:0000313" key="5">
    <source>
        <dbReference type="EMBL" id="QMS36521.1"/>
    </source>
</evidence>
<dbReference type="EMBL" id="JAAGRX010000098">
    <property type="protein sequence ID" value="NDY89039.1"/>
    <property type="molecule type" value="Genomic_DNA"/>
</dbReference>
<dbReference type="EMBL" id="CP055981">
    <property type="protein sequence ID" value="QMS36521.1"/>
    <property type="molecule type" value="Genomic_DNA"/>
</dbReference>
<dbReference type="NCBIfam" id="NF033674">
    <property type="entry name" value="stress_OB_fold"/>
    <property type="match status" value="1"/>
</dbReference>
<feature type="signal peptide" evidence="2">
    <location>
        <begin position="1"/>
        <end position="19"/>
    </location>
</feature>
<name>A0A6D0Y7M3_ECOLX</name>
<proteinExistence type="predicted"/>
<dbReference type="InterPro" id="IPR036700">
    <property type="entry name" value="BOBF_sf"/>
</dbReference>
<organism evidence="4">
    <name type="scientific">Escherichia coli</name>
    <dbReference type="NCBI Taxonomy" id="562"/>
    <lineage>
        <taxon>Bacteria</taxon>
        <taxon>Pseudomonadati</taxon>
        <taxon>Pseudomonadota</taxon>
        <taxon>Gammaproteobacteria</taxon>
        <taxon>Enterobacterales</taxon>
        <taxon>Enterobacteriaceae</taxon>
        <taxon>Escherichia</taxon>
    </lineage>
</organism>
<evidence type="ECO:0000313" key="6">
    <source>
        <dbReference type="Proteomes" id="UP000487258"/>
    </source>
</evidence>
<dbReference type="PANTHER" id="PTHR36571:SF1">
    <property type="entry name" value="PROTEIN YGIW"/>
    <property type="match status" value="1"/>
</dbReference>
<reference evidence="5 7" key="3">
    <citation type="submission" date="2020-06" db="EMBL/GenBank/DDBJ databases">
        <title>REHAB project genomes.</title>
        <authorList>
            <person name="Shaw L.P."/>
        </authorList>
    </citation>
    <scope>NUCLEOTIDE SEQUENCE [LARGE SCALE GENOMIC DNA]</scope>
    <source>
        <strain evidence="5 7">RHB01-C20</strain>
    </source>
</reference>
<dbReference type="Proteomes" id="UP000487258">
    <property type="component" value="Unassembled WGS sequence"/>
</dbReference>
<dbReference type="Pfam" id="PF04076">
    <property type="entry name" value="BOF"/>
    <property type="match status" value="1"/>
</dbReference>
<dbReference type="InterPro" id="IPR005220">
    <property type="entry name" value="CarO-like"/>
</dbReference>
<accession>A0A6D0Y7M3</accession>
<sequence>MKKVLIAALFSCVSFGVFAQQGGFLGSEAERSTTVVQAKEQKDEAWVILEGHIVKKLGDDRYEFRDSSGTIVTDIDESVWAGQNVSPEDKVIIEGELDKDLNSVELDVKTLKLLK</sequence>
<evidence type="ECO:0000313" key="4">
    <source>
        <dbReference type="EMBL" id="NDY89039.1"/>
    </source>
</evidence>